<dbReference type="GO" id="GO:0020037">
    <property type="term" value="F:heme binding"/>
    <property type="evidence" value="ECO:0007669"/>
    <property type="project" value="InterPro"/>
</dbReference>
<dbReference type="SUPFAM" id="SSF46626">
    <property type="entry name" value="Cytochrome c"/>
    <property type="match status" value="1"/>
</dbReference>
<organism evidence="5">
    <name type="scientific">marine metagenome</name>
    <dbReference type="NCBI Taxonomy" id="408172"/>
    <lineage>
        <taxon>unclassified sequences</taxon>
        <taxon>metagenomes</taxon>
        <taxon>ecological metagenomes</taxon>
    </lineage>
</organism>
<accession>A0A381W541</accession>
<dbReference type="GO" id="GO:0046872">
    <property type="term" value="F:metal ion binding"/>
    <property type="evidence" value="ECO:0007669"/>
    <property type="project" value="UniProtKB-KW"/>
</dbReference>
<dbReference type="GO" id="GO:0003824">
    <property type="term" value="F:catalytic activity"/>
    <property type="evidence" value="ECO:0007669"/>
    <property type="project" value="InterPro"/>
</dbReference>
<sequence>MRSTTLNATVFAAAMLLFSPTAAVAKEADTAPTFAKDIAPIFQKNCQQCHRPGSIGPMSLTTYQEVRPWARSIKNRVVLGEMPPYRYDRHVGIQELKDDLRLTESEIEMIARWVDDGVPLGDPADLPPPIDWPDLNAWTYEDEFGPPDLVIKTKPYTLPAEGSDVWWKPIVPSGLTEDRCMKAVHVKASESGRGVAHHANSRLLGFDEESQEWVEVERLSEYALGKVGEVVPEDACRLLPANSMVSWDVHYYPNGERVENDVVEMGVWLYPKDHQAKAKHKQDLKNYSLLMKGAELELPPHGTAMTQGFHSFETPVRIDSFQPHGHFRLVGKTLEIFDPKTGELEMVSSISDWTNDWHTSHIYAEDAAPLVPAGSVLVITGYYDNTAGNKQNPDPNQWVGRGSRSADEMSHAWIAVTHLDDEGYEQLVAERESRKQTDND</sequence>
<keyword evidence="1" id="KW-0349">Heme</keyword>
<gene>
    <name evidence="5" type="ORF">METZ01_LOCUS100285</name>
</gene>
<evidence type="ECO:0000313" key="5">
    <source>
        <dbReference type="EMBL" id="SVA47431.1"/>
    </source>
</evidence>
<dbReference type="EMBL" id="UINC01010683">
    <property type="protein sequence ID" value="SVA47431.1"/>
    <property type="molecule type" value="Genomic_DNA"/>
</dbReference>
<dbReference type="PROSITE" id="PS51007">
    <property type="entry name" value="CYTC"/>
    <property type="match status" value="1"/>
</dbReference>
<dbReference type="AlphaFoldDB" id="A0A381W541"/>
<evidence type="ECO:0000256" key="2">
    <source>
        <dbReference type="ARBA" id="ARBA00022723"/>
    </source>
</evidence>
<protein>
    <recommendedName>
        <fullName evidence="4">Cytochrome c domain-containing protein</fullName>
    </recommendedName>
</protein>
<dbReference type="InterPro" id="IPR036909">
    <property type="entry name" value="Cyt_c-like_dom_sf"/>
</dbReference>
<dbReference type="SUPFAM" id="SSF49742">
    <property type="entry name" value="PHM/PNGase F"/>
    <property type="match status" value="1"/>
</dbReference>
<evidence type="ECO:0000256" key="1">
    <source>
        <dbReference type="ARBA" id="ARBA00022617"/>
    </source>
</evidence>
<keyword evidence="3" id="KW-0408">Iron</keyword>
<feature type="domain" description="Cytochrome c" evidence="4">
    <location>
        <begin position="33"/>
        <end position="118"/>
    </location>
</feature>
<evidence type="ECO:0000259" key="4">
    <source>
        <dbReference type="PROSITE" id="PS51007"/>
    </source>
</evidence>
<dbReference type="InterPro" id="IPR008977">
    <property type="entry name" value="PHM/PNGase_F_dom_sf"/>
</dbReference>
<keyword evidence="2" id="KW-0479">Metal-binding</keyword>
<name>A0A381W541_9ZZZZ</name>
<dbReference type="GO" id="GO:0009055">
    <property type="term" value="F:electron transfer activity"/>
    <property type="evidence" value="ECO:0007669"/>
    <property type="project" value="InterPro"/>
</dbReference>
<reference evidence="5" key="1">
    <citation type="submission" date="2018-05" db="EMBL/GenBank/DDBJ databases">
        <authorList>
            <person name="Lanie J.A."/>
            <person name="Ng W.-L."/>
            <person name="Kazmierczak K.M."/>
            <person name="Andrzejewski T.M."/>
            <person name="Davidsen T.M."/>
            <person name="Wayne K.J."/>
            <person name="Tettelin H."/>
            <person name="Glass J.I."/>
            <person name="Rusch D."/>
            <person name="Podicherti R."/>
            <person name="Tsui H.-C.T."/>
            <person name="Winkler M.E."/>
        </authorList>
    </citation>
    <scope>NUCLEOTIDE SEQUENCE</scope>
</reference>
<proteinExistence type="predicted"/>
<evidence type="ECO:0000256" key="3">
    <source>
        <dbReference type="ARBA" id="ARBA00023004"/>
    </source>
</evidence>
<dbReference type="InterPro" id="IPR009056">
    <property type="entry name" value="Cyt_c-like_dom"/>
</dbReference>